<keyword evidence="2" id="KW-0732">Signal</keyword>
<protein>
    <submittedName>
        <fullName evidence="5">Acetylxylan esterase</fullName>
    </submittedName>
</protein>
<dbReference type="InterPro" id="IPR054579">
    <property type="entry name" value="GCE-like_dom"/>
</dbReference>
<proteinExistence type="predicted"/>
<dbReference type="SUPFAM" id="SSF53474">
    <property type="entry name" value="alpha/beta-Hydrolases"/>
    <property type="match status" value="1"/>
</dbReference>
<dbReference type="EMBL" id="JAAGNZ010000003">
    <property type="protein sequence ID" value="NEU70089.1"/>
    <property type="molecule type" value="Genomic_DNA"/>
</dbReference>
<organism evidence="5 6">
    <name type="scientific">Spirosoma agri</name>
    <dbReference type="NCBI Taxonomy" id="1987381"/>
    <lineage>
        <taxon>Bacteria</taxon>
        <taxon>Pseudomonadati</taxon>
        <taxon>Bacteroidota</taxon>
        <taxon>Cytophagia</taxon>
        <taxon>Cytophagales</taxon>
        <taxon>Cytophagaceae</taxon>
        <taxon>Spirosoma</taxon>
    </lineage>
</organism>
<sequence>MTKKAGQIASFNIQNHMSIGRFVMISGLSFFGMASHVLAQSTPGLPDPLRSNNGAHITTVSEWQRERRPELIEVFTSQMYGRSPGKPASMTFRVFDTDATALGGKATRKQVAIYINGKPDGPRIDVLLYIPNRVRRPVPAIVGLNFWGNHSISADPGIRITTSYLETGKNNPYVDLGCVTDNRATEACRGINARQWPLDSILNRGYALVTAYREDIASDVPATRFSTGVHTVYPDWQNRPDNFGTIAAWAWGLSRIMDYLQIDRAIDGKRVAVFGWSRLGKAALWAGATDERFAAMLSNESGSGGAKLFRRGQGESIRRLCTVFPHWYSTNFRQYMDRDTLLPFDQHEVLALLAPRPVYIASAEQDKGADPIGEFESAKAASALYQLFGRDGLPTTTLPPLNTSVQGTIGYHMRTGGHDVTNLDWHYFLQFLDTHFKKK</sequence>
<dbReference type="Gene3D" id="3.40.50.1820">
    <property type="entry name" value="alpha/beta hydrolase"/>
    <property type="match status" value="1"/>
</dbReference>
<evidence type="ECO:0000256" key="1">
    <source>
        <dbReference type="ARBA" id="ARBA00022487"/>
    </source>
</evidence>
<keyword evidence="6" id="KW-1185">Reference proteome</keyword>
<dbReference type="InterPro" id="IPR029058">
    <property type="entry name" value="AB_hydrolase_fold"/>
</dbReference>
<evidence type="ECO:0000259" key="4">
    <source>
        <dbReference type="Pfam" id="PF22244"/>
    </source>
</evidence>
<dbReference type="AlphaFoldDB" id="A0A6M0IP37"/>
<keyword evidence="1" id="KW-0719">Serine esterase</keyword>
<evidence type="ECO:0000256" key="2">
    <source>
        <dbReference type="ARBA" id="ARBA00022729"/>
    </source>
</evidence>
<name>A0A6M0IP37_9BACT</name>
<dbReference type="Pfam" id="PF22244">
    <property type="entry name" value="GCE_fung"/>
    <property type="match status" value="1"/>
</dbReference>
<gene>
    <name evidence="5" type="ORF">GK091_24645</name>
</gene>
<evidence type="ECO:0000256" key="3">
    <source>
        <dbReference type="ARBA" id="ARBA00022801"/>
    </source>
</evidence>
<reference evidence="5 6" key="1">
    <citation type="submission" date="2020-02" db="EMBL/GenBank/DDBJ databases">
        <title>Draft genome sequence of two Spirosoma agri KCTC 52727 and Spirosoma terrae KCTC 52035.</title>
        <authorList>
            <person name="Rojas J."/>
            <person name="Ambika Manirajan B."/>
            <person name="Ratering S."/>
            <person name="Suarez C."/>
            <person name="Schnell S."/>
        </authorList>
    </citation>
    <scope>NUCLEOTIDE SEQUENCE [LARGE SCALE GENOMIC DNA]</scope>
    <source>
        <strain evidence="5 6">KCTC 52727</strain>
    </source>
</reference>
<feature type="domain" description="4-O-methyl-glucuronoyl methylesterase-like" evidence="4">
    <location>
        <begin position="202"/>
        <end position="389"/>
    </location>
</feature>
<dbReference type="GO" id="GO:0052689">
    <property type="term" value="F:carboxylic ester hydrolase activity"/>
    <property type="evidence" value="ECO:0007669"/>
    <property type="project" value="UniProtKB-KW"/>
</dbReference>
<comment type="caution">
    <text evidence="5">The sequence shown here is derived from an EMBL/GenBank/DDBJ whole genome shotgun (WGS) entry which is preliminary data.</text>
</comment>
<keyword evidence="3" id="KW-0378">Hydrolase</keyword>
<evidence type="ECO:0000313" key="6">
    <source>
        <dbReference type="Proteomes" id="UP000477386"/>
    </source>
</evidence>
<dbReference type="Proteomes" id="UP000477386">
    <property type="component" value="Unassembled WGS sequence"/>
</dbReference>
<accession>A0A6M0IP37</accession>
<evidence type="ECO:0000313" key="5">
    <source>
        <dbReference type="EMBL" id="NEU70089.1"/>
    </source>
</evidence>